<keyword evidence="4 8" id="KW-0812">Transmembrane</keyword>
<dbReference type="Gene3D" id="2.40.170.20">
    <property type="entry name" value="TonB-dependent receptor, beta-barrel domain"/>
    <property type="match status" value="1"/>
</dbReference>
<dbReference type="SUPFAM" id="SSF56935">
    <property type="entry name" value="Porins"/>
    <property type="match status" value="1"/>
</dbReference>
<keyword evidence="10" id="KW-0732">Signal</keyword>
<dbReference type="InterPro" id="IPR036942">
    <property type="entry name" value="Beta-barrel_TonB_sf"/>
</dbReference>
<evidence type="ECO:0000259" key="12">
    <source>
        <dbReference type="Pfam" id="PF07715"/>
    </source>
</evidence>
<keyword evidence="3 8" id="KW-1134">Transmembrane beta strand</keyword>
<keyword evidence="13" id="KW-0675">Receptor</keyword>
<dbReference type="InterPro" id="IPR000531">
    <property type="entry name" value="Beta-barrel_TonB"/>
</dbReference>
<dbReference type="Pfam" id="PF07715">
    <property type="entry name" value="Plug"/>
    <property type="match status" value="1"/>
</dbReference>
<organism evidence="13 14">
    <name type="scientific">Pseudoalteromonas luteoviolacea</name>
    <dbReference type="NCBI Taxonomy" id="43657"/>
    <lineage>
        <taxon>Bacteria</taxon>
        <taxon>Pseudomonadati</taxon>
        <taxon>Pseudomonadota</taxon>
        <taxon>Gammaproteobacteria</taxon>
        <taxon>Alteromonadales</taxon>
        <taxon>Pseudoalteromonadaceae</taxon>
        <taxon>Pseudoalteromonas</taxon>
    </lineage>
</organism>
<dbReference type="RefSeq" id="WP_065789483.1">
    <property type="nucleotide sequence ID" value="NZ_JAGJED010000001.1"/>
</dbReference>
<evidence type="ECO:0000256" key="3">
    <source>
        <dbReference type="ARBA" id="ARBA00022452"/>
    </source>
</evidence>
<evidence type="ECO:0000256" key="1">
    <source>
        <dbReference type="ARBA" id="ARBA00004571"/>
    </source>
</evidence>
<evidence type="ECO:0000313" key="14">
    <source>
        <dbReference type="Proteomes" id="UP000093366"/>
    </source>
</evidence>
<proteinExistence type="inferred from homology"/>
<dbReference type="Proteomes" id="UP000093366">
    <property type="component" value="Unassembled WGS sequence"/>
</dbReference>
<dbReference type="Pfam" id="PF00593">
    <property type="entry name" value="TonB_dep_Rec_b-barrel"/>
    <property type="match status" value="1"/>
</dbReference>
<keyword evidence="5 9" id="KW-0798">TonB box</keyword>
<evidence type="ECO:0000256" key="4">
    <source>
        <dbReference type="ARBA" id="ARBA00022692"/>
    </source>
</evidence>
<feature type="chain" id="PRO_5008646494" evidence="10">
    <location>
        <begin position="30"/>
        <end position="880"/>
    </location>
</feature>
<name>A0A1C0TVW7_9GAMM</name>
<dbReference type="EMBL" id="MAUJ01000001">
    <property type="protein sequence ID" value="OCQ23465.1"/>
    <property type="molecule type" value="Genomic_DNA"/>
</dbReference>
<evidence type="ECO:0000256" key="10">
    <source>
        <dbReference type="SAM" id="SignalP"/>
    </source>
</evidence>
<dbReference type="OrthoDB" id="8727862at2"/>
<evidence type="ECO:0000256" key="5">
    <source>
        <dbReference type="ARBA" id="ARBA00023077"/>
    </source>
</evidence>
<protein>
    <submittedName>
        <fullName evidence="13">TonB-dependent receptor</fullName>
    </submittedName>
</protein>
<dbReference type="InterPro" id="IPR012910">
    <property type="entry name" value="Plug_dom"/>
</dbReference>
<evidence type="ECO:0000256" key="6">
    <source>
        <dbReference type="ARBA" id="ARBA00023136"/>
    </source>
</evidence>
<feature type="signal peptide" evidence="10">
    <location>
        <begin position="1"/>
        <end position="29"/>
    </location>
</feature>
<evidence type="ECO:0000256" key="9">
    <source>
        <dbReference type="RuleBase" id="RU003357"/>
    </source>
</evidence>
<evidence type="ECO:0000256" key="2">
    <source>
        <dbReference type="ARBA" id="ARBA00022448"/>
    </source>
</evidence>
<dbReference type="AlphaFoldDB" id="A0A1C0TVW7"/>
<comment type="similarity">
    <text evidence="8 9">Belongs to the TonB-dependent receptor family.</text>
</comment>
<evidence type="ECO:0000256" key="7">
    <source>
        <dbReference type="ARBA" id="ARBA00023237"/>
    </source>
</evidence>
<gene>
    <name evidence="13" type="ORF">A7985_05875</name>
</gene>
<keyword evidence="7 8" id="KW-0998">Cell outer membrane</keyword>
<accession>A0A1C0TVW7</accession>
<dbReference type="Gene3D" id="2.170.130.10">
    <property type="entry name" value="TonB-dependent receptor, plug domain"/>
    <property type="match status" value="1"/>
</dbReference>
<feature type="domain" description="TonB-dependent receptor-like beta-barrel" evidence="11">
    <location>
        <begin position="407"/>
        <end position="836"/>
    </location>
</feature>
<evidence type="ECO:0000256" key="8">
    <source>
        <dbReference type="PROSITE-ProRule" id="PRU01360"/>
    </source>
</evidence>
<evidence type="ECO:0000259" key="11">
    <source>
        <dbReference type="Pfam" id="PF00593"/>
    </source>
</evidence>
<dbReference type="InterPro" id="IPR039426">
    <property type="entry name" value="TonB-dep_rcpt-like"/>
</dbReference>
<reference evidence="14" key="1">
    <citation type="submission" date="2016-07" db="EMBL/GenBank/DDBJ databases">
        <authorList>
            <person name="Florea S."/>
            <person name="Webb J.S."/>
            <person name="Jaromczyk J."/>
            <person name="Schardl C.L."/>
        </authorList>
    </citation>
    <scope>NUCLEOTIDE SEQUENCE [LARGE SCALE GENOMIC DNA]</scope>
    <source>
        <strain evidence="14">IPB1</strain>
    </source>
</reference>
<comment type="caution">
    <text evidence="13">The sequence shown here is derived from an EMBL/GenBank/DDBJ whole genome shotgun (WGS) entry which is preliminary data.</text>
</comment>
<keyword evidence="2 8" id="KW-0813">Transport</keyword>
<feature type="domain" description="TonB-dependent receptor plug" evidence="12">
    <location>
        <begin position="60"/>
        <end position="168"/>
    </location>
</feature>
<dbReference type="PANTHER" id="PTHR40980">
    <property type="entry name" value="PLUG DOMAIN-CONTAINING PROTEIN"/>
    <property type="match status" value="1"/>
</dbReference>
<dbReference type="CDD" id="cd01347">
    <property type="entry name" value="ligand_gated_channel"/>
    <property type="match status" value="1"/>
</dbReference>
<keyword evidence="6 8" id="KW-0472">Membrane</keyword>
<dbReference type="PANTHER" id="PTHR40980:SF3">
    <property type="entry name" value="TONB-DEPENDENT RECEPTOR-LIKE BETA-BARREL DOMAIN-CONTAINING PROTEIN"/>
    <property type="match status" value="1"/>
</dbReference>
<evidence type="ECO:0000313" key="13">
    <source>
        <dbReference type="EMBL" id="OCQ23465.1"/>
    </source>
</evidence>
<sequence>MLANNFKKSLLAANIGLALTAGVSGVAVAETGNQVKEDVEVIEVRGIRRSLKESINTKRFANSVVDAVSAEDIGKFPDSDVGEALGRIPGVAVNRQFGQGQQVSIRGASNQLTLTTLNGQSVASTGWYDQQAIDRSFNYSLLPPQMIGAIEVYKSSQADLVEGGVGGTVNVITRKPLDLDANSAYFSVEGEYSTESEETDPGFSGLYSWKNADETFGILGAIGYEDTTYVRRGNEASYGWDGAESVNYFEQQRERTSIDLTAQLALNDNSELVFHYMSLELEADNNNNSLFLFSNTGNCTAKIEATDVCLTRSNTVDNPAPNRTFLQTFARFASMNSDVFDVAYNYEGDGFKVEARVGMTEAEGGTDLTINHATYLGTTADLNGMVIDNSGKASTVTLPKGGWNSSEFDPTWVDDNGVPGYGLQNWASQRAPNKDEETYFQLDVTYELDHEYITSVKGGIRWTDHEVEKNSFRPTHKAHRTINPTEFWGALDAAGTDAIAIPLPNIGAMRSNAEATFDTWYQDRSGFSTVEEENIAIYLMANYQGENFRGNFGVRYISTDASSSFYAPDPAFVAPNIAQNNGLSTNIIKTEGDYSEILPSFNLAYDVTEDSIARFSIAQVISRPNYDDMFAATAISGYGDTQRGNETLTRGNPALNPYKATQADLGYEYYYGDANMIAVTLFYKDVSNFTTSSTLLNQSVGIVDPVTGQDSWQIDSRIDGEGGDITGIEFQVQHELGGGFGTIFNYTYADGSVDPSNFVDAVGVFSDSSENTINAVGYYENDDLSVRLAYNWRSKYMIRETGFYGNRMHDDFGTLDLTASYNLNENITLRFAAVNLTEEDSVQYGPAVSPAGSKTELRDGFAAWSYQGDARYSAAIDFRF</sequence>
<dbReference type="NCBIfam" id="TIGR01782">
    <property type="entry name" value="TonB-Xanth-Caul"/>
    <property type="match status" value="1"/>
</dbReference>
<dbReference type="InterPro" id="IPR010104">
    <property type="entry name" value="TonB_rcpt_bac"/>
</dbReference>
<dbReference type="GO" id="GO:0009279">
    <property type="term" value="C:cell outer membrane"/>
    <property type="evidence" value="ECO:0007669"/>
    <property type="project" value="UniProtKB-SubCell"/>
</dbReference>
<dbReference type="InterPro" id="IPR037066">
    <property type="entry name" value="Plug_dom_sf"/>
</dbReference>
<dbReference type="PROSITE" id="PS52016">
    <property type="entry name" value="TONB_DEPENDENT_REC_3"/>
    <property type="match status" value="1"/>
</dbReference>
<comment type="subcellular location">
    <subcellularLocation>
        <location evidence="1 8">Cell outer membrane</location>
        <topology evidence="1 8">Multi-pass membrane protein</topology>
    </subcellularLocation>
</comment>